<feature type="compositionally biased region" description="Basic and acidic residues" evidence="1">
    <location>
        <begin position="122"/>
        <end position="131"/>
    </location>
</feature>
<feature type="region of interest" description="Disordered" evidence="1">
    <location>
        <begin position="95"/>
        <end position="261"/>
    </location>
</feature>
<proteinExistence type="predicted"/>
<sequence>MTSNPYITQHYGSSMELMSAFPEEGAVEEVSAADGFRRFPNAAHMTHTVFRPKNAPPVASSLPPTNGTSNVVRADVSDVFASLRLHRGVLIDNFPSRPLTPRGNSSLNSLPPLLPAGHSRVGTKDGARDGGEGLLRSWVKTSGPSNSSASSSSTFASSAAEGHDAVTAPTGSSVLPAAPETEEEGRAKPTDNFTKNGVRASPPRLPATATAMPRVVPPPDPLVDPTAPSVSISPMSLPVGNTAKDTPTNGTPASTPEPESEAVGGMMDEVLQRSRDALAHVQRVLGETPELSGAAGAATTAIAAATRALAPPPPLSLQERRADAVEKAPQLATLPTVTVEVAAPVPVSSKEGSPVDSLNYVSPMSVTHEERNFPNCAKVGGMLKLSELRGATHGTGMAALDKARFMVLCKVADPAVMVAQRLRRRNLDGQSKVLGLTSTSTSQLCEYRPSTVDPFPAQRGVRTSSRQKIAEVSHRPVAVVAAPAELPAEAQLEADPIPVSSASSSVHAAALVSTQPRKTSPPPIPSARHAEGGGPHSSLHEDPSRLQELADFLRAGNVSGFSNLSAALSKPTAAVTTPPSTSPRTRVEPHLRRRSSSRVAAPPPAPTVLLGNPPAATTSPPSSQLNRSFTPSSQLARVNTHEAAAASVSPHRLSVRSQRPSALPSYAQPTISWLSKGSEASADDFPVTHAASTRTGSANESKAM</sequence>
<feature type="region of interest" description="Disordered" evidence="1">
    <location>
        <begin position="679"/>
        <end position="704"/>
    </location>
</feature>
<organism evidence="2 3">
    <name type="scientific">Leptomonas pyrrhocoris</name>
    <name type="common">Firebug parasite</name>
    <dbReference type="NCBI Taxonomy" id="157538"/>
    <lineage>
        <taxon>Eukaryota</taxon>
        <taxon>Discoba</taxon>
        <taxon>Euglenozoa</taxon>
        <taxon>Kinetoplastea</taxon>
        <taxon>Metakinetoplastina</taxon>
        <taxon>Trypanosomatida</taxon>
        <taxon>Trypanosomatidae</taxon>
        <taxon>Leishmaniinae</taxon>
        <taxon>Leptomonas</taxon>
    </lineage>
</organism>
<feature type="region of interest" description="Disordered" evidence="1">
    <location>
        <begin position="508"/>
        <end position="543"/>
    </location>
</feature>
<feature type="compositionally biased region" description="Polar residues" evidence="1">
    <location>
        <begin position="624"/>
        <end position="637"/>
    </location>
</feature>
<feature type="compositionally biased region" description="Polar residues" evidence="1">
    <location>
        <begin position="243"/>
        <end position="254"/>
    </location>
</feature>
<feature type="compositionally biased region" description="Low complexity" evidence="1">
    <location>
        <begin position="142"/>
        <end position="160"/>
    </location>
</feature>
<gene>
    <name evidence="2" type="ORF">ABB37_00745</name>
</gene>
<keyword evidence="3" id="KW-1185">Reference proteome</keyword>
<dbReference type="OrthoDB" id="273833at2759"/>
<evidence type="ECO:0000313" key="3">
    <source>
        <dbReference type="Proteomes" id="UP000037923"/>
    </source>
</evidence>
<dbReference type="EMBL" id="LGTL01000001">
    <property type="protein sequence ID" value="KPA86639.1"/>
    <property type="molecule type" value="Genomic_DNA"/>
</dbReference>
<dbReference type="GeneID" id="26901042"/>
<dbReference type="OMA" id="TRFMVLC"/>
<feature type="compositionally biased region" description="Low complexity" evidence="1">
    <location>
        <begin position="613"/>
        <end position="623"/>
    </location>
</feature>
<feature type="region of interest" description="Disordered" evidence="1">
    <location>
        <begin position="567"/>
        <end position="665"/>
    </location>
</feature>
<accession>A0A0M9GB02</accession>
<dbReference type="EMBL" id="LGTL01000001">
    <property type="protein sequence ID" value="KPA86640.1"/>
    <property type="molecule type" value="Genomic_DNA"/>
</dbReference>
<protein>
    <submittedName>
        <fullName evidence="2">Uncharacterized protein</fullName>
    </submittedName>
</protein>
<comment type="caution">
    <text evidence="2">The sequence shown here is derived from an EMBL/GenBank/DDBJ whole genome shotgun (WGS) entry which is preliminary data.</text>
</comment>
<evidence type="ECO:0000313" key="2">
    <source>
        <dbReference type="EMBL" id="KPA86640.1"/>
    </source>
</evidence>
<dbReference type="Proteomes" id="UP000037923">
    <property type="component" value="Unassembled WGS sequence"/>
</dbReference>
<evidence type="ECO:0000256" key="1">
    <source>
        <dbReference type="SAM" id="MobiDB-lite"/>
    </source>
</evidence>
<feature type="compositionally biased region" description="Low complexity" evidence="1">
    <location>
        <begin position="571"/>
        <end position="584"/>
    </location>
</feature>
<reference evidence="2 3" key="1">
    <citation type="submission" date="2015-07" db="EMBL/GenBank/DDBJ databases">
        <title>High-quality genome of monoxenous trypanosomatid Leptomonas pyrrhocoris.</title>
        <authorList>
            <person name="Flegontov P."/>
            <person name="Butenko A."/>
            <person name="Firsov S."/>
            <person name="Vlcek C."/>
            <person name="Logacheva M.D."/>
            <person name="Field M."/>
            <person name="Filatov D."/>
            <person name="Flegontova O."/>
            <person name="Gerasimov E."/>
            <person name="Jackson A.P."/>
            <person name="Kelly S."/>
            <person name="Opperdoes F."/>
            <person name="O'Reilly A."/>
            <person name="Votypka J."/>
            <person name="Yurchenko V."/>
            <person name="Lukes J."/>
        </authorList>
    </citation>
    <scope>NUCLEOTIDE SEQUENCE [LARGE SCALE GENOMIC DNA]</scope>
    <source>
        <strain evidence="2">H10</strain>
    </source>
</reference>
<feature type="compositionally biased region" description="Polar residues" evidence="1">
    <location>
        <begin position="690"/>
        <end position="704"/>
    </location>
</feature>
<dbReference type="RefSeq" id="XP_015665078.1">
    <property type="nucleotide sequence ID" value="XM_015797070.1"/>
</dbReference>
<name>A0A0M9GB02_LEPPY</name>
<dbReference type="AlphaFoldDB" id="A0A0M9GB02"/>
<dbReference type="VEuPathDB" id="TriTrypDB:LpyrH10_01_7450"/>
<dbReference type="RefSeq" id="XP_015665079.1">
    <property type="nucleotide sequence ID" value="XM_015797071.1"/>
</dbReference>